<name>A0ABS3YJG9_9BACT</name>
<proteinExistence type="predicted"/>
<accession>A0ABS3YJG9</accession>
<dbReference type="EMBL" id="JAGHKP010000003">
    <property type="protein sequence ID" value="MBO9154254.1"/>
    <property type="molecule type" value="Genomic_DNA"/>
</dbReference>
<evidence type="ECO:0000313" key="2">
    <source>
        <dbReference type="Proteomes" id="UP000679126"/>
    </source>
</evidence>
<sequence>MKKHVLLIALAAGFFAACKKDNAPSQEDRGLSAGTVVTPCTGTATAFLPSVISGNRTLFNDTIYILDQKCWVKNGTLTIEPGTVIKGNKKTTAADATALIITRDASINAVGTTSCPIIFTSNVAVPAPGDWGGLVIMGDAPVSTPSGEAQIEGIDPLGVPAGVDYLYGGAAASDNSGSLRYVRVEYAGAVIEEGNELNGITLGGVGCGTTIDHLAILYGADDGLEIFGGNVNIKYVLSAANNDDQFDFDYGYKGAIQFAVAIIDRGVVYAPNNSNGIECDGGLVSNFRTRPLLSNFTIMGPENCTVSTANQLLNAARFRVDTRFVVRNSIFANYPTGIRLDDAGTIAAFSNSNANYCSTDTTKSFFFDNIVSTCNSANAFVNMTPHSSTVYTTEALIELVDPTPASFADYFNGGAIPLYPANAPAVGGTEFCGLGPVKCTFAFDSNDLKGGAVDPAGNYWLAESWVTVK</sequence>
<dbReference type="PANTHER" id="PTHR41339:SF1">
    <property type="entry name" value="SECRETED PROTEIN"/>
    <property type="match status" value="1"/>
</dbReference>
<dbReference type="Proteomes" id="UP000679126">
    <property type="component" value="Unassembled WGS sequence"/>
</dbReference>
<evidence type="ECO:0000313" key="1">
    <source>
        <dbReference type="EMBL" id="MBO9154254.1"/>
    </source>
</evidence>
<evidence type="ECO:0008006" key="3">
    <source>
        <dbReference type="Google" id="ProtNLM"/>
    </source>
</evidence>
<comment type="caution">
    <text evidence="1">The sequence shown here is derived from an EMBL/GenBank/DDBJ whole genome shotgun (WGS) entry which is preliminary data.</text>
</comment>
<dbReference type="PANTHER" id="PTHR41339">
    <property type="entry name" value="LIPL48"/>
    <property type="match status" value="1"/>
</dbReference>
<gene>
    <name evidence="1" type="ORF">J7I43_18655</name>
</gene>
<keyword evidence="2" id="KW-1185">Reference proteome</keyword>
<protein>
    <recommendedName>
        <fullName evidence="3">T9SS C-terminal target domain-containing protein</fullName>
    </recommendedName>
</protein>
<dbReference type="RefSeq" id="WP_209147373.1">
    <property type="nucleotide sequence ID" value="NZ_JAGHKP010000003.1"/>
</dbReference>
<reference evidence="2" key="1">
    <citation type="submission" date="2021-03" db="EMBL/GenBank/DDBJ databases">
        <title>Assistant Professor.</title>
        <authorList>
            <person name="Huq M.A."/>
        </authorList>
    </citation>
    <scope>NUCLEOTIDE SEQUENCE [LARGE SCALE GENOMIC DNA]</scope>
    <source>
        <strain evidence="2">MAH-28</strain>
    </source>
</reference>
<dbReference type="PROSITE" id="PS51257">
    <property type="entry name" value="PROKAR_LIPOPROTEIN"/>
    <property type="match status" value="1"/>
</dbReference>
<organism evidence="1 2">
    <name type="scientific">Chitinophaga chungangae</name>
    <dbReference type="NCBI Taxonomy" id="2821488"/>
    <lineage>
        <taxon>Bacteria</taxon>
        <taxon>Pseudomonadati</taxon>
        <taxon>Bacteroidota</taxon>
        <taxon>Chitinophagia</taxon>
        <taxon>Chitinophagales</taxon>
        <taxon>Chitinophagaceae</taxon>
        <taxon>Chitinophaga</taxon>
    </lineage>
</organism>